<dbReference type="PANTHER" id="PTHR47843">
    <property type="entry name" value="BTB DOMAIN-CONTAINING PROTEIN-RELATED"/>
    <property type="match status" value="1"/>
</dbReference>
<keyword evidence="3" id="KW-1185">Reference proteome</keyword>
<organism evidence="2 3">
    <name type="scientific">Fusarium torreyae</name>
    <dbReference type="NCBI Taxonomy" id="1237075"/>
    <lineage>
        <taxon>Eukaryota</taxon>
        <taxon>Fungi</taxon>
        <taxon>Dikarya</taxon>
        <taxon>Ascomycota</taxon>
        <taxon>Pezizomycotina</taxon>
        <taxon>Sordariomycetes</taxon>
        <taxon>Hypocreomycetidae</taxon>
        <taxon>Hypocreales</taxon>
        <taxon>Nectriaceae</taxon>
        <taxon>Fusarium</taxon>
    </lineage>
</organism>
<evidence type="ECO:0000313" key="2">
    <source>
        <dbReference type="EMBL" id="KAJ4266118.1"/>
    </source>
</evidence>
<feature type="region of interest" description="Disordered" evidence="1">
    <location>
        <begin position="1"/>
        <end position="21"/>
    </location>
</feature>
<gene>
    <name evidence="2" type="ORF">NW762_004096</name>
</gene>
<dbReference type="AlphaFoldDB" id="A0A9W8VGK1"/>
<evidence type="ECO:0000313" key="3">
    <source>
        <dbReference type="Proteomes" id="UP001152049"/>
    </source>
</evidence>
<dbReference type="CDD" id="cd18186">
    <property type="entry name" value="BTB_POZ_ZBTB_KLHL-like"/>
    <property type="match status" value="1"/>
</dbReference>
<dbReference type="InterPro" id="IPR011333">
    <property type="entry name" value="SKP1/BTB/POZ_sf"/>
</dbReference>
<dbReference type="Gene3D" id="3.30.710.10">
    <property type="entry name" value="Potassium Channel Kv1.1, Chain A"/>
    <property type="match status" value="1"/>
</dbReference>
<accession>A0A9W8VGK1</accession>
<evidence type="ECO:0000256" key="1">
    <source>
        <dbReference type="SAM" id="MobiDB-lite"/>
    </source>
</evidence>
<dbReference type="Proteomes" id="UP001152049">
    <property type="component" value="Unassembled WGS sequence"/>
</dbReference>
<dbReference type="OrthoDB" id="1022638at2759"/>
<dbReference type="EMBL" id="JAOQAZ010000005">
    <property type="protein sequence ID" value="KAJ4266118.1"/>
    <property type="molecule type" value="Genomic_DNA"/>
</dbReference>
<proteinExistence type="predicted"/>
<sequence length="422" mass="47753">MTASKLGTWARSKPMPGHRAIEDNEGECRYQTLSALAQYRDFSVEEHRLKDYVQLKITSVAGPSSQQFNKVVSAGLPKSGRLALLRGKGIEIHVGHQMPSDENTWTLPVNLISHHSEYFKAASLWNKTGKINLTEHDPIVFSLFVEWMYHTTYDTFMIEPRPIIHAKCWVLADYLLCNDFKTYAMGRLFKEHVDITTVFGHAVSYEDVQYVCSCTAPDSKLRQFYMDFVVDHFADTKMLHGDTADWDRILQSNPETRSKLLDKIRCQSTTHVKDIEYYSEVNEAKSDSHIRMDIGLAGLSIGEKETVEPKRNSELSRLSNSARWKRQHALPSFVHRLPFGIRTRPELTNCQTKQDFQFSFEAPPFAPSSSPKVSPDPTQKPEEDGEENAAGAKRVKTGDDGNLSPGGSTSSNVIESEETNEE</sequence>
<name>A0A9W8VGK1_9HYPO</name>
<feature type="region of interest" description="Disordered" evidence="1">
    <location>
        <begin position="361"/>
        <end position="422"/>
    </location>
</feature>
<evidence type="ECO:0008006" key="4">
    <source>
        <dbReference type="Google" id="ProtNLM"/>
    </source>
</evidence>
<reference evidence="2" key="1">
    <citation type="submission" date="2022-09" db="EMBL/GenBank/DDBJ databases">
        <title>Fusarium specimens isolated from Avocado Roots.</title>
        <authorList>
            <person name="Stajich J."/>
            <person name="Roper C."/>
            <person name="Heimlech-Rivalta G."/>
        </authorList>
    </citation>
    <scope>NUCLEOTIDE SEQUENCE</scope>
    <source>
        <strain evidence="2">CF00136</strain>
    </source>
</reference>
<feature type="compositionally biased region" description="Low complexity" evidence="1">
    <location>
        <begin position="361"/>
        <end position="371"/>
    </location>
</feature>
<dbReference type="PANTHER" id="PTHR47843:SF2">
    <property type="entry name" value="BTB DOMAIN-CONTAINING PROTEIN"/>
    <property type="match status" value="1"/>
</dbReference>
<protein>
    <recommendedName>
        <fullName evidence="4">BTB domain-containing protein</fullName>
    </recommendedName>
</protein>
<comment type="caution">
    <text evidence="2">The sequence shown here is derived from an EMBL/GenBank/DDBJ whole genome shotgun (WGS) entry which is preliminary data.</text>
</comment>
<feature type="compositionally biased region" description="Polar residues" evidence="1">
    <location>
        <begin position="405"/>
        <end position="414"/>
    </location>
</feature>